<name>A0A367FL45_9ACTN</name>
<dbReference type="Gene3D" id="3.40.350.10">
    <property type="entry name" value="Creatinase/prolidase N-terminal domain"/>
    <property type="match status" value="1"/>
</dbReference>
<sequence>MTGEVLAAVLAEMAEAGLDALVLRPSPDLDYLAGHDASGFLVLVPGRTPGFAAEAAGAAALIPASASRVGVDGEMRARELFALSLTADLVLASEVLAPLRAVKRPEELAAIERAVAATDLVLTFAPHLRWFGATEDAMARRLAGESGASGLVSVVVAAGENTARPGHLPGGRVINPGDAVAIRVSARHRGYHAHASRGFVVAEPPEDFDAVYAVLLAARDAAAGAVRPGAPASHVHAAAEAVLDESGYGPYVTGGTGHGVGLAPREGPWLSAGDHTVLAPGMTMAIEPGIHVPDLYGARVGDVVECTQTGVRTMNRTPGALLVLDP</sequence>
<dbReference type="Proteomes" id="UP000253094">
    <property type="component" value="Unassembled WGS sequence"/>
</dbReference>
<dbReference type="PANTHER" id="PTHR46112:SF3">
    <property type="entry name" value="AMINOPEPTIDASE YPDF"/>
    <property type="match status" value="1"/>
</dbReference>
<dbReference type="RefSeq" id="WP_114029414.1">
    <property type="nucleotide sequence ID" value="NZ_QOIL01000007.1"/>
</dbReference>
<dbReference type="SUPFAM" id="SSF55920">
    <property type="entry name" value="Creatinase/aminopeptidase"/>
    <property type="match status" value="1"/>
</dbReference>
<keyword evidence="2" id="KW-0031">Aminopeptidase</keyword>
<dbReference type="EMBL" id="QOIL01000007">
    <property type="protein sequence ID" value="RCG30619.1"/>
    <property type="molecule type" value="Genomic_DNA"/>
</dbReference>
<keyword evidence="2" id="KW-0645">Protease</keyword>
<keyword evidence="2" id="KW-0378">Hydrolase</keyword>
<feature type="domain" description="Peptidase M24" evidence="1">
    <location>
        <begin position="110"/>
        <end position="307"/>
    </location>
</feature>
<dbReference type="SUPFAM" id="SSF53092">
    <property type="entry name" value="Creatinase/prolidase N-terminal domain"/>
    <property type="match status" value="1"/>
</dbReference>
<dbReference type="InterPro" id="IPR050659">
    <property type="entry name" value="Peptidase_M24B"/>
</dbReference>
<reference evidence="2 3" key="1">
    <citation type="submission" date="2018-06" db="EMBL/GenBank/DDBJ databases">
        <title>Sphaerisporangium craniellae sp. nov., isolated from a marine sponge in the South China Sea.</title>
        <authorList>
            <person name="Li L."/>
        </authorList>
    </citation>
    <scope>NUCLEOTIDE SEQUENCE [LARGE SCALE GENOMIC DNA]</scope>
    <source>
        <strain evidence="2 3">CCTCC AA 208026</strain>
    </source>
</reference>
<organism evidence="2 3">
    <name type="scientific">Sphaerisporangium album</name>
    <dbReference type="NCBI Taxonomy" id="509200"/>
    <lineage>
        <taxon>Bacteria</taxon>
        <taxon>Bacillati</taxon>
        <taxon>Actinomycetota</taxon>
        <taxon>Actinomycetes</taxon>
        <taxon>Streptosporangiales</taxon>
        <taxon>Streptosporangiaceae</taxon>
        <taxon>Sphaerisporangium</taxon>
    </lineage>
</organism>
<comment type="caution">
    <text evidence="2">The sequence shown here is derived from an EMBL/GenBank/DDBJ whole genome shotgun (WGS) entry which is preliminary data.</text>
</comment>
<dbReference type="PANTHER" id="PTHR46112">
    <property type="entry name" value="AMINOPEPTIDASE"/>
    <property type="match status" value="1"/>
</dbReference>
<dbReference type="InterPro" id="IPR029149">
    <property type="entry name" value="Creatin/AminoP/Spt16_N"/>
</dbReference>
<keyword evidence="3" id="KW-1185">Reference proteome</keyword>
<evidence type="ECO:0000313" key="2">
    <source>
        <dbReference type="EMBL" id="RCG30619.1"/>
    </source>
</evidence>
<dbReference type="InterPro" id="IPR036005">
    <property type="entry name" value="Creatinase/aminopeptidase-like"/>
</dbReference>
<evidence type="ECO:0000259" key="1">
    <source>
        <dbReference type="Pfam" id="PF00557"/>
    </source>
</evidence>
<evidence type="ECO:0000313" key="3">
    <source>
        <dbReference type="Proteomes" id="UP000253094"/>
    </source>
</evidence>
<dbReference type="InterPro" id="IPR000994">
    <property type="entry name" value="Pept_M24"/>
</dbReference>
<dbReference type="Pfam" id="PF00557">
    <property type="entry name" value="Peptidase_M24"/>
    <property type="match status" value="1"/>
</dbReference>
<accession>A0A367FL45</accession>
<gene>
    <name evidence="2" type="ORF">DQ384_15130</name>
</gene>
<dbReference type="GO" id="GO:0004177">
    <property type="term" value="F:aminopeptidase activity"/>
    <property type="evidence" value="ECO:0007669"/>
    <property type="project" value="UniProtKB-KW"/>
</dbReference>
<dbReference type="Gene3D" id="3.90.230.10">
    <property type="entry name" value="Creatinase/methionine aminopeptidase superfamily"/>
    <property type="match status" value="1"/>
</dbReference>
<protein>
    <submittedName>
        <fullName evidence="2">Aminopeptidase P family protein</fullName>
    </submittedName>
</protein>
<dbReference type="AlphaFoldDB" id="A0A367FL45"/>
<proteinExistence type="predicted"/>
<dbReference type="OrthoDB" id="9806388at2"/>